<dbReference type="EMBL" id="JBHFEH010000008">
    <property type="protein sequence ID" value="KAL2056224.1"/>
    <property type="molecule type" value="Genomic_DNA"/>
</dbReference>
<protein>
    <recommendedName>
        <fullName evidence="2">CREG-like beta-barrel domain-containing protein</fullName>
    </recommendedName>
</protein>
<reference evidence="3 4" key="1">
    <citation type="submission" date="2024-09" db="EMBL/GenBank/DDBJ databases">
        <title>Rethinking Asexuality: The Enigmatic Case of Functional Sexual Genes in Lepraria (Stereocaulaceae).</title>
        <authorList>
            <person name="Doellman M."/>
            <person name="Sun Y."/>
            <person name="Barcenas-Pena A."/>
            <person name="Lumbsch H.T."/>
            <person name="Grewe F."/>
        </authorList>
    </citation>
    <scope>NUCLEOTIDE SEQUENCE [LARGE SCALE GENOMIC DNA]</scope>
    <source>
        <strain evidence="3 4">Grewe 0041</strain>
    </source>
</reference>
<dbReference type="PANTHER" id="PTHR37273">
    <property type="entry name" value="CHROMOSOME 8, WHOLE GENOME SHOTGUN SEQUENCE"/>
    <property type="match status" value="1"/>
</dbReference>
<keyword evidence="4" id="KW-1185">Reference proteome</keyword>
<proteinExistence type="predicted"/>
<dbReference type="InterPro" id="IPR012349">
    <property type="entry name" value="Split_barrel_FMN-bd"/>
</dbReference>
<name>A0ABR4BHE7_9LECA</name>
<dbReference type="Proteomes" id="UP001590951">
    <property type="component" value="Unassembled WGS sequence"/>
</dbReference>
<dbReference type="Pfam" id="PF13883">
    <property type="entry name" value="CREG_beta-barrel"/>
    <property type="match status" value="1"/>
</dbReference>
<dbReference type="SUPFAM" id="SSF50475">
    <property type="entry name" value="FMN-binding split barrel"/>
    <property type="match status" value="1"/>
</dbReference>
<dbReference type="PANTHER" id="PTHR37273:SF1">
    <property type="entry name" value="ADL397C-AP"/>
    <property type="match status" value="1"/>
</dbReference>
<accession>A0ABR4BHE7</accession>
<keyword evidence="1" id="KW-0732">Signal</keyword>
<evidence type="ECO:0000256" key="1">
    <source>
        <dbReference type="SAM" id="SignalP"/>
    </source>
</evidence>
<sequence>MLLPIALISLLHLATSSAPPPQHVFSNPSTPSEQYHIPTVHESAILARRILNLSSIATLSTVFPSQKENAHSPLSTQHMLQEDTPQALWDTPDGLSGAPIGLMDYYASCFPQPSNPTILAISIATTFRNTQAGSNVTLSLRYHPPSTAPPSDDIYTYSPANMPRFSLIGYIEPIPIEEVLELGVWVCFLQRHPDAEAWFPGNKIHESEWVRLVVRDVYWIGGFGDRAYIGWIPEHEWKGVQDWEIEKARLVGEEGYKAYLSSKSLDDVEEL</sequence>
<gene>
    <name evidence="3" type="ORF">ABVK25_003247</name>
</gene>
<dbReference type="InterPro" id="IPR055343">
    <property type="entry name" value="CREG_beta-barrel"/>
</dbReference>
<feature type="signal peptide" evidence="1">
    <location>
        <begin position="1"/>
        <end position="18"/>
    </location>
</feature>
<evidence type="ECO:0000313" key="3">
    <source>
        <dbReference type="EMBL" id="KAL2056224.1"/>
    </source>
</evidence>
<comment type="caution">
    <text evidence="3">The sequence shown here is derived from an EMBL/GenBank/DDBJ whole genome shotgun (WGS) entry which is preliminary data.</text>
</comment>
<evidence type="ECO:0000259" key="2">
    <source>
        <dbReference type="Pfam" id="PF13883"/>
    </source>
</evidence>
<evidence type="ECO:0000313" key="4">
    <source>
        <dbReference type="Proteomes" id="UP001590951"/>
    </source>
</evidence>
<dbReference type="Gene3D" id="2.30.110.10">
    <property type="entry name" value="Electron Transport, Fmn-binding Protein, Chain A"/>
    <property type="match status" value="1"/>
</dbReference>
<feature type="domain" description="CREG-like beta-barrel" evidence="2">
    <location>
        <begin position="38"/>
        <end position="237"/>
    </location>
</feature>
<organism evidence="3 4">
    <name type="scientific">Lepraria finkii</name>
    <dbReference type="NCBI Taxonomy" id="1340010"/>
    <lineage>
        <taxon>Eukaryota</taxon>
        <taxon>Fungi</taxon>
        <taxon>Dikarya</taxon>
        <taxon>Ascomycota</taxon>
        <taxon>Pezizomycotina</taxon>
        <taxon>Lecanoromycetes</taxon>
        <taxon>OSLEUM clade</taxon>
        <taxon>Lecanoromycetidae</taxon>
        <taxon>Lecanorales</taxon>
        <taxon>Lecanorineae</taxon>
        <taxon>Stereocaulaceae</taxon>
        <taxon>Lepraria</taxon>
    </lineage>
</organism>
<feature type="chain" id="PRO_5045123607" description="CREG-like beta-barrel domain-containing protein" evidence="1">
    <location>
        <begin position="19"/>
        <end position="271"/>
    </location>
</feature>